<name>A0ABW6WAA6_9ACTN</name>
<evidence type="ECO:0000313" key="3">
    <source>
        <dbReference type="Proteomes" id="UP001602245"/>
    </source>
</evidence>
<keyword evidence="1" id="KW-0812">Transmembrane</keyword>
<keyword evidence="3" id="KW-1185">Reference proteome</keyword>
<sequence>MNRHREAMRLIAEARPSVLDEAPSRPIPSFPYQPMPMPMPTPPARRRSRRLLAAGLVPTAAAVVAVVVAVGSASNPPGESPPTSSIATAAPPATARGLLLAAAEKTTTTPGTGDFWVTKVELHHVYDVGGYHVQGSSEMETWHPLRRGEDVTFVTRWLGAAPATDADKAAWRAAGSPAEWALTGPDGKQAHGRKLTAAPGKRDVSVMPGGDFAVGGTSLTYAQIQALPADPDKLKAYLIKLDDAAGRDGTWTPDQIARWRVEMLFSESWTLLSDLPVPDGVPAATYRMLAGLPGLTVDEHARDAKGRAGAAIGYAYRNADGSAVNTRLVIDPDSGSLLAWEQRSDATVFLSSRYSSTPPPRS</sequence>
<organism evidence="2 3">
    <name type="scientific">Paractinoplanes globisporus</name>
    <dbReference type="NCBI Taxonomy" id="113565"/>
    <lineage>
        <taxon>Bacteria</taxon>
        <taxon>Bacillati</taxon>
        <taxon>Actinomycetota</taxon>
        <taxon>Actinomycetes</taxon>
        <taxon>Micromonosporales</taxon>
        <taxon>Micromonosporaceae</taxon>
        <taxon>Paractinoplanes</taxon>
    </lineage>
</organism>
<dbReference type="NCBIfam" id="NF038083">
    <property type="entry name" value="CU044_5270_fam"/>
    <property type="match status" value="1"/>
</dbReference>
<keyword evidence="1" id="KW-0472">Membrane</keyword>
<accession>A0ABW6WAA6</accession>
<dbReference type="EMBL" id="JBIAZU010000002">
    <property type="protein sequence ID" value="MFF5290028.1"/>
    <property type="molecule type" value="Genomic_DNA"/>
</dbReference>
<dbReference type="InterPro" id="IPR047789">
    <property type="entry name" value="CU044_5270-like"/>
</dbReference>
<dbReference type="RefSeq" id="WP_026205656.1">
    <property type="nucleotide sequence ID" value="NZ_JBIAZU010000002.1"/>
</dbReference>
<evidence type="ECO:0000313" key="2">
    <source>
        <dbReference type="EMBL" id="MFF5290028.1"/>
    </source>
</evidence>
<proteinExistence type="predicted"/>
<protein>
    <submittedName>
        <fullName evidence="2">CU044_5270 family protein</fullName>
    </submittedName>
</protein>
<keyword evidence="1" id="KW-1133">Transmembrane helix</keyword>
<comment type="caution">
    <text evidence="2">The sequence shown here is derived from an EMBL/GenBank/DDBJ whole genome shotgun (WGS) entry which is preliminary data.</text>
</comment>
<reference evidence="2 3" key="1">
    <citation type="submission" date="2024-10" db="EMBL/GenBank/DDBJ databases">
        <title>The Natural Products Discovery Center: Release of the First 8490 Sequenced Strains for Exploring Actinobacteria Biosynthetic Diversity.</title>
        <authorList>
            <person name="Kalkreuter E."/>
            <person name="Kautsar S.A."/>
            <person name="Yang D."/>
            <person name="Bader C.D."/>
            <person name="Teijaro C.N."/>
            <person name="Fluegel L."/>
            <person name="Davis C.M."/>
            <person name="Simpson J.R."/>
            <person name="Lauterbach L."/>
            <person name="Steele A.D."/>
            <person name="Gui C."/>
            <person name="Meng S."/>
            <person name="Li G."/>
            <person name="Viehrig K."/>
            <person name="Ye F."/>
            <person name="Su P."/>
            <person name="Kiefer A.F."/>
            <person name="Nichols A."/>
            <person name="Cepeda A.J."/>
            <person name="Yan W."/>
            <person name="Fan B."/>
            <person name="Jiang Y."/>
            <person name="Adhikari A."/>
            <person name="Zheng C.-J."/>
            <person name="Schuster L."/>
            <person name="Cowan T.M."/>
            <person name="Smanski M.J."/>
            <person name="Chevrette M.G."/>
            <person name="De Carvalho L.P.S."/>
            <person name="Shen B."/>
        </authorList>
    </citation>
    <scope>NUCLEOTIDE SEQUENCE [LARGE SCALE GENOMIC DNA]</scope>
    <source>
        <strain evidence="2 3">NPDC000087</strain>
    </source>
</reference>
<dbReference type="Proteomes" id="UP001602245">
    <property type="component" value="Unassembled WGS sequence"/>
</dbReference>
<feature type="transmembrane region" description="Helical" evidence="1">
    <location>
        <begin position="51"/>
        <end position="73"/>
    </location>
</feature>
<evidence type="ECO:0000256" key="1">
    <source>
        <dbReference type="SAM" id="Phobius"/>
    </source>
</evidence>
<gene>
    <name evidence="2" type="ORF">ACFY35_11340</name>
</gene>